<evidence type="ECO:0000313" key="2">
    <source>
        <dbReference type="Proteomes" id="UP000183954"/>
    </source>
</evidence>
<feature type="non-terminal residue" evidence="1">
    <location>
        <position position="148"/>
    </location>
</feature>
<evidence type="ECO:0000313" key="1">
    <source>
        <dbReference type="EMBL" id="SHI79418.1"/>
    </source>
</evidence>
<protein>
    <recommendedName>
        <fullName evidence="3">Collagen triple helix repeat-containing protein</fullName>
    </recommendedName>
</protein>
<organism evidence="1 2">
    <name type="scientific">Desulfosporosinus lacus DSM 15449</name>
    <dbReference type="NCBI Taxonomy" id="1121420"/>
    <lineage>
        <taxon>Bacteria</taxon>
        <taxon>Bacillati</taxon>
        <taxon>Bacillota</taxon>
        <taxon>Clostridia</taxon>
        <taxon>Eubacteriales</taxon>
        <taxon>Desulfitobacteriaceae</taxon>
        <taxon>Desulfosporosinus</taxon>
    </lineage>
</organism>
<evidence type="ECO:0008006" key="3">
    <source>
        <dbReference type="Google" id="ProtNLM"/>
    </source>
</evidence>
<name>A0A1M6E2C6_9FIRM</name>
<reference evidence="2" key="1">
    <citation type="submission" date="2016-11" db="EMBL/GenBank/DDBJ databases">
        <authorList>
            <person name="Varghese N."/>
            <person name="Submissions S."/>
        </authorList>
    </citation>
    <scope>NUCLEOTIDE SEQUENCE [LARGE SCALE GENOMIC DNA]</scope>
    <source>
        <strain evidence="2">DSM 15449</strain>
    </source>
</reference>
<dbReference type="AlphaFoldDB" id="A0A1M6E2C6"/>
<proteinExistence type="predicted"/>
<accession>A0A1M6E2C6</accession>
<sequence>MAELTTGLIENTPVSGVRPTTTFTVKVSNDDTSAADIEILGFFVSENTKILYIQELFNLAAGAAITRIYFAQLDEFEFQFITSSDAVEISGWGKNAAGDLVAAHRVLPAELDPIGPVEVIGITGATGSTGATGTTGGTGATGAIGATG</sequence>
<gene>
    <name evidence="1" type="ORF">SAMN02746098_04662</name>
</gene>
<dbReference type="EMBL" id="FQXJ01000025">
    <property type="protein sequence ID" value="SHI79418.1"/>
    <property type="molecule type" value="Genomic_DNA"/>
</dbReference>
<dbReference type="Proteomes" id="UP000183954">
    <property type="component" value="Unassembled WGS sequence"/>
</dbReference>
<keyword evidence="2" id="KW-1185">Reference proteome</keyword>